<evidence type="ECO:0000259" key="2">
    <source>
        <dbReference type="Pfam" id="PF08646"/>
    </source>
</evidence>
<keyword evidence="3" id="KW-0238">DNA-binding</keyword>
<dbReference type="Proteomes" id="UP000623129">
    <property type="component" value="Unassembled WGS sequence"/>
</dbReference>
<feature type="region of interest" description="Disordered" evidence="1">
    <location>
        <begin position="201"/>
        <end position="249"/>
    </location>
</feature>
<dbReference type="Gene3D" id="2.40.50.140">
    <property type="entry name" value="Nucleic acid-binding proteins"/>
    <property type="match status" value="1"/>
</dbReference>
<feature type="domain" description="Replication factor A C-terminal" evidence="2">
    <location>
        <begin position="65"/>
        <end position="144"/>
    </location>
</feature>
<dbReference type="Pfam" id="PF08646">
    <property type="entry name" value="Rep_fac-A_C"/>
    <property type="match status" value="1"/>
</dbReference>
<dbReference type="OrthoDB" id="642880at2759"/>
<comment type="caution">
    <text evidence="3">The sequence shown here is derived from an EMBL/GenBank/DDBJ whole genome shotgun (WGS) entry which is preliminary data.</text>
</comment>
<gene>
    <name evidence="3" type="ORF">FCM35_KLT02776</name>
</gene>
<proteinExistence type="predicted"/>
<evidence type="ECO:0000313" key="3">
    <source>
        <dbReference type="EMBL" id="KAF3331370.1"/>
    </source>
</evidence>
<name>A0A833QQ81_9POAL</name>
<dbReference type="InterPro" id="IPR012340">
    <property type="entry name" value="NA-bd_OB-fold"/>
</dbReference>
<dbReference type="PANTHER" id="PTHR47165:SF4">
    <property type="entry name" value="OS03G0429900 PROTEIN"/>
    <property type="match status" value="1"/>
</dbReference>
<evidence type="ECO:0000313" key="4">
    <source>
        <dbReference type="Proteomes" id="UP000623129"/>
    </source>
</evidence>
<dbReference type="SUPFAM" id="SSF50249">
    <property type="entry name" value="Nucleic acid-binding proteins"/>
    <property type="match status" value="1"/>
</dbReference>
<dbReference type="InterPro" id="IPR013955">
    <property type="entry name" value="Rep_factor-A_C"/>
</dbReference>
<sequence length="249" mass="28320">MVKIECNLSGPSNDLVLRRNLGFEKIARKTTRFSANQATSIVYNRKMGRDSASSSRSPSMQDKQFQCVAQIVAINNPNNWFYDSCFSCHKKLIKDGVHQGYWCPNCRKWREGPVLWYYLALQVADIDNTATTEFKLFGKQAEHTVSLPNPHQYLLPPSLRALIGKVGIFTVKFELGLLHLGQVSFKVSRYDALPLDAQLPAQEAPPLPVPRRDIAESLPAQRQLRDEPDSSYPGKRPFIFSQGYYQARR</sequence>
<organism evidence="3 4">
    <name type="scientific">Carex littledalei</name>
    <dbReference type="NCBI Taxonomy" id="544730"/>
    <lineage>
        <taxon>Eukaryota</taxon>
        <taxon>Viridiplantae</taxon>
        <taxon>Streptophyta</taxon>
        <taxon>Embryophyta</taxon>
        <taxon>Tracheophyta</taxon>
        <taxon>Spermatophyta</taxon>
        <taxon>Magnoliopsida</taxon>
        <taxon>Liliopsida</taxon>
        <taxon>Poales</taxon>
        <taxon>Cyperaceae</taxon>
        <taxon>Cyperoideae</taxon>
        <taxon>Cariceae</taxon>
        <taxon>Carex</taxon>
        <taxon>Carex subgen. Euthyceras</taxon>
    </lineage>
</organism>
<dbReference type="GO" id="GO:0003677">
    <property type="term" value="F:DNA binding"/>
    <property type="evidence" value="ECO:0007669"/>
    <property type="project" value="UniProtKB-KW"/>
</dbReference>
<evidence type="ECO:0000256" key="1">
    <source>
        <dbReference type="SAM" id="MobiDB-lite"/>
    </source>
</evidence>
<dbReference type="PANTHER" id="PTHR47165">
    <property type="entry name" value="OS03G0429900 PROTEIN"/>
    <property type="match status" value="1"/>
</dbReference>
<dbReference type="EMBL" id="SWLB01000012">
    <property type="protein sequence ID" value="KAF3331370.1"/>
    <property type="molecule type" value="Genomic_DNA"/>
</dbReference>
<protein>
    <submittedName>
        <fullName evidence="3">Replication protein A DNA-binding subunit B</fullName>
    </submittedName>
</protein>
<accession>A0A833QQ81</accession>
<reference evidence="3" key="1">
    <citation type="submission" date="2020-01" db="EMBL/GenBank/DDBJ databases">
        <title>Genome sequence of Kobresia littledalei, the first chromosome-level genome in the family Cyperaceae.</title>
        <authorList>
            <person name="Qu G."/>
        </authorList>
    </citation>
    <scope>NUCLEOTIDE SEQUENCE</scope>
    <source>
        <strain evidence="3">C.B.Clarke</strain>
        <tissue evidence="3">Leaf</tissue>
    </source>
</reference>
<dbReference type="AlphaFoldDB" id="A0A833QQ81"/>
<keyword evidence="4" id="KW-1185">Reference proteome</keyword>